<dbReference type="InterPro" id="IPR057596">
    <property type="entry name" value="RDRP_core"/>
</dbReference>
<feature type="domain" description="DNA2/NAM7 helicase helicase" evidence="2">
    <location>
        <begin position="1370"/>
        <end position="1437"/>
    </location>
</feature>
<proteinExistence type="predicted"/>
<dbReference type="Pfam" id="PF13086">
    <property type="entry name" value="AAA_11"/>
    <property type="match status" value="2"/>
</dbReference>
<dbReference type="GO" id="GO:0004386">
    <property type="term" value="F:helicase activity"/>
    <property type="evidence" value="ECO:0007669"/>
    <property type="project" value="InterPro"/>
</dbReference>
<organism evidence="4 5">
    <name type="scientific">Jaapia argillacea MUCL 33604</name>
    <dbReference type="NCBI Taxonomy" id="933084"/>
    <lineage>
        <taxon>Eukaryota</taxon>
        <taxon>Fungi</taxon>
        <taxon>Dikarya</taxon>
        <taxon>Basidiomycota</taxon>
        <taxon>Agaricomycotina</taxon>
        <taxon>Agaricomycetes</taxon>
        <taxon>Agaricomycetidae</taxon>
        <taxon>Jaapiales</taxon>
        <taxon>Jaapiaceae</taxon>
        <taxon>Jaapia</taxon>
    </lineage>
</organism>
<evidence type="ECO:0000259" key="2">
    <source>
        <dbReference type="Pfam" id="PF13086"/>
    </source>
</evidence>
<gene>
    <name evidence="4" type="ORF">JAAARDRAFT_61145</name>
</gene>
<dbReference type="OrthoDB" id="6513042at2759"/>
<evidence type="ECO:0000313" key="5">
    <source>
        <dbReference type="Proteomes" id="UP000027265"/>
    </source>
</evidence>
<feature type="domain" description="DNA2/NAM7 helicase-like C-terminal" evidence="3">
    <location>
        <begin position="1445"/>
        <end position="1658"/>
    </location>
</feature>
<dbReference type="InterPro" id="IPR041679">
    <property type="entry name" value="DNA2/NAM7-like_C"/>
</dbReference>
<dbReference type="HOGENOM" id="CLU_002184_0_0_1"/>
<dbReference type="InParanoid" id="A0A067PTW3"/>
<dbReference type="STRING" id="933084.A0A067PTW3"/>
<dbReference type="PANTHER" id="PTHR10887:SF495">
    <property type="entry name" value="HELICASE SENATAXIN ISOFORM X1-RELATED"/>
    <property type="match status" value="1"/>
</dbReference>
<dbReference type="Pfam" id="PF13087">
    <property type="entry name" value="AAA_12"/>
    <property type="match status" value="1"/>
</dbReference>
<evidence type="ECO:0000313" key="4">
    <source>
        <dbReference type="EMBL" id="KDQ53776.1"/>
    </source>
</evidence>
<dbReference type="SUPFAM" id="SSF52540">
    <property type="entry name" value="P-loop containing nucleoside triphosphate hydrolases"/>
    <property type="match status" value="1"/>
</dbReference>
<reference evidence="5" key="1">
    <citation type="journal article" date="2014" name="Proc. Natl. Acad. Sci. U.S.A.">
        <title>Extensive sampling of basidiomycete genomes demonstrates inadequacy of the white-rot/brown-rot paradigm for wood decay fungi.</title>
        <authorList>
            <person name="Riley R."/>
            <person name="Salamov A.A."/>
            <person name="Brown D.W."/>
            <person name="Nagy L.G."/>
            <person name="Floudas D."/>
            <person name="Held B.W."/>
            <person name="Levasseur A."/>
            <person name="Lombard V."/>
            <person name="Morin E."/>
            <person name="Otillar R."/>
            <person name="Lindquist E.A."/>
            <person name="Sun H."/>
            <person name="LaButti K.M."/>
            <person name="Schmutz J."/>
            <person name="Jabbour D."/>
            <person name="Luo H."/>
            <person name="Baker S.E."/>
            <person name="Pisabarro A.G."/>
            <person name="Walton J.D."/>
            <person name="Blanchette R.A."/>
            <person name="Henrissat B."/>
            <person name="Martin F."/>
            <person name="Cullen D."/>
            <person name="Hibbett D.S."/>
            <person name="Grigoriev I.V."/>
        </authorList>
    </citation>
    <scope>NUCLEOTIDE SEQUENCE [LARGE SCALE GENOMIC DNA]</scope>
    <source>
        <strain evidence="5">MUCL 33604</strain>
    </source>
</reference>
<dbReference type="Proteomes" id="UP000027265">
    <property type="component" value="Unassembled WGS sequence"/>
</dbReference>
<dbReference type="InterPro" id="IPR047187">
    <property type="entry name" value="SF1_C_Upf1"/>
</dbReference>
<protein>
    <submittedName>
        <fullName evidence="4">Uncharacterized protein</fullName>
    </submittedName>
</protein>
<feature type="domain" description="DNA2/NAM7 helicase helicase" evidence="2">
    <location>
        <begin position="1252"/>
        <end position="1363"/>
    </location>
</feature>
<dbReference type="EMBL" id="KL197732">
    <property type="protein sequence ID" value="KDQ53776.1"/>
    <property type="molecule type" value="Genomic_DNA"/>
</dbReference>
<dbReference type="Pfam" id="PF05183">
    <property type="entry name" value="RdRP"/>
    <property type="match status" value="1"/>
</dbReference>
<dbReference type="InterPro" id="IPR027417">
    <property type="entry name" value="P-loop_NTPase"/>
</dbReference>
<name>A0A067PTW3_9AGAM</name>
<dbReference type="CDD" id="cd18808">
    <property type="entry name" value="SF1_C_Upf1"/>
    <property type="match status" value="1"/>
</dbReference>
<keyword evidence="5" id="KW-1185">Reference proteome</keyword>
<sequence>MKTFILRENPSQTDDAWVFRVPQDAVARSKRPNFGKMVKFTSEKITLQTDIQLPVNRILHNDDPSKFILTSFADFRFPDVSPRISADYIKRLMKAGLFLNGTQYRFYHHSNSQLRGRSCFMRQANSDEELDGLIYQMGDFAKIMNVAKRAKRIGLLFSAADIDYNLDPRLTKDIPDLKVGDEVFSDGCGLASRRLLIQLSKKKKIIFRGVRYTPCVIQIRYRGYKGVLMLYPEMDQEKQCLAHFRGSMKKFTATSDTTFSVVEHSHPYSFGRLNNDIIVLLSSLGITNEALLKKQADYFEWIRRASEDLRFAVDFLSCLEQYSLAERVLLDGLQHPDDKEVSSFRKKDKIRARMMVHKSRLLFGVCDPYRVLKEGEVHVRITQSRQGATTLTNTDVLVVRNPCLHPGDCLKLRAVTHPKLAHLVDCVVFSSVARSGHKPAPAMTSGGDKFFVCWDPDLVPKTLSQSYDYPPGREFTSTSISRMDLANHFAAYNNSGVASVSRLHGLWARSSPKGALCTECQELNALHSQSVDGAPIKIPDRLRTPPQSKEKFIIDILGEAASEFENVATQSRLVNTGVTIPSGLSSEDAGELIVQLLASNQHAHSEYELFNAAYSVARKYDFKDFRRYLPHINFGALTTQEKYTISATLGLTPQEDAYIWNSLLRSDILTREDLEARKLGGPLRLQRLYSSKVHGLTSFFDYLQIASEEFERKLLILKTDDRFAVGIFIRGRFPWDEDPEVNDNVAVCSFLPHASPPMATFWCGTKGYRLYCGDGSLQLYDKQRGNTFIFVTRPGPKSDAEIITSIALQKISAIVQRQMGRMNRNPVIAIEAHVVSNRDRVAHQMFDLRFDHVATEEFIRRSKFESTTYTPNTLKDVDWEAQLAWMKPVFEQPVAHISRHLSTRTAQDLHQLMTFCFNYHAEDVLYTTFNVLCQRLPLDTKLISTWINRCHPLVFVLLKAFPPDESSYLHRSISNLTAEIVGSIIQSANTVGIACLVALEKIGSSIADLPLAAYLELLMRAALCIRTSQLVQGPSIVQEDRFQQRSSTLTEEEAATFHKFRTLTVQEVLMVLNDCRARGEPVTKALSYAHNHALAIAFDRAEEAADECPCDANGKPRSKQRQKAVPARLFCESSEEPLAVKAHVRIDLPSSARVNSHVRLQSVSEASKGVFGTYVLDGIVRQETKGELKIQLLSPPPPEMGEIEWKLFNAGSVATAEAMVQAVQAISVKGSEACRFHRQITGQTISGDDTSLNPSQEEAVRSSDAQLSLIWGPPGTGKTTVVVQILRRLLKNDALNDCKILMTASTHNAVDNVLERFLVQNKKDNLLPDDKILRVATDSFKVNKALRSYTVDAKVGGDIHQNNRLLSQAEKRVKEASIVFTTCAGAGLGILRKLEFEIVLIDEASQISEPCALIPLAKGCHRAILVGDHVQLRPTVKPMAKLLNYDVSLLERLWPVAGQLAGVKHTMLDVQYRFPKELAAFPSREFYEGRLKSHIQDSESVLRVLGTSTFPWPKAGRTIIPTVFVPCATEEDMGGMSKSNDGQVAVVNYIISLLQTPLPGAGSVTPAEVDANPPSPKLSIAVLSPYSKQVKQLQSTIPSSAGVTAHTIDSFQGRESDIIIFTTVRCNVSNDIGFVEDERRLNVAWTRARLGLIIVGDRRTLSEGSELWKRAVGSCAEVVITLPPEPEA</sequence>
<feature type="domain" description="RDRP core" evidence="1">
    <location>
        <begin position="56"/>
        <end position="533"/>
    </location>
</feature>
<accession>A0A067PTW3</accession>
<dbReference type="Gene3D" id="3.40.50.300">
    <property type="entry name" value="P-loop containing nucleotide triphosphate hydrolases"/>
    <property type="match status" value="2"/>
</dbReference>
<evidence type="ECO:0000259" key="1">
    <source>
        <dbReference type="Pfam" id="PF05183"/>
    </source>
</evidence>
<dbReference type="InterPro" id="IPR045055">
    <property type="entry name" value="DNA2/NAM7-like"/>
</dbReference>
<dbReference type="InterPro" id="IPR041677">
    <property type="entry name" value="DNA2/NAM7_AAA_11"/>
</dbReference>
<dbReference type="PANTHER" id="PTHR10887">
    <property type="entry name" value="DNA2/NAM7 HELICASE FAMILY"/>
    <property type="match status" value="1"/>
</dbReference>
<dbReference type="GO" id="GO:0003968">
    <property type="term" value="F:RNA-directed RNA polymerase activity"/>
    <property type="evidence" value="ECO:0007669"/>
    <property type="project" value="InterPro"/>
</dbReference>
<evidence type="ECO:0000259" key="3">
    <source>
        <dbReference type="Pfam" id="PF13087"/>
    </source>
</evidence>